<dbReference type="InterPro" id="IPR032416">
    <property type="entry name" value="Peptidase_M24_C"/>
</dbReference>
<accession>A0AA52EIS4</accession>
<dbReference type="InterPro" id="IPR033740">
    <property type="entry name" value="Pept_M24B"/>
</dbReference>
<dbReference type="EMBL" id="CP123872">
    <property type="protein sequence ID" value="WND03059.1"/>
    <property type="molecule type" value="Genomic_DNA"/>
</dbReference>
<evidence type="ECO:0000259" key="4">
    <source>
        <dbReference type="Pfam" id="PF00557"/>
    </source>
</evidence>
<keyword evidence="7" id="KW-0031">Aminopeptidase</keyword>
<feature type="domain" description="Creatinase N-terminal" evidence="5">
    <location>
        <begin position="7"/>
        <end position="129"/>
    </location>
</feature>
<evidence type="ECO:0000256" key="2">
    <source>
        <dbReference type="ARBA" id="ARBA00022723"/>
    </source>
</evidence>
<dbReference type="PANTHER" id="PTHR43763">
    <property type="entry name" value="XAA-PRO AMINOPEPTIDASE 1"/>
    <property type="match status" value="1"/>
</dbReference>
<comment type="similarity">
    <text evidence="1">Belongs to the peptidase M24B family.</text>
</comment>
<dbReference type="InterPro" id="IPR000587">
    <property type="entry name" value="Creatinase_N"/>
</dbReference>
<evidence type="ECO:0000256" key="3">
    <source>
        <dbReference type="ARBA" id="ARBA00022801"/>
    </source>
</evidence>
<dbReference type="AlphaFoldDB" id="A0AA52EIS4"/>
<organism evidence="7 8">
    <name type="scientific">Temperatibacter marinus</name>
    <dbReference type="NCBI Taxonomy" id="1456591"/>
    <lineage>
        <taxon>Bacteria</taxon>
        <taxon>Pseudomonadati</taxon>
        <taxon>Pseudomonadota</taxon>
        <taxon>Alphaproteobacteria</taxon>
        <taxon>Kordiimonadales</taxon>
        <taxon>Temperatibacteraceae</taxon>
        <taxon>Temperatibacter</taxon>
    </lineage>
</organism>
<dbReference type="SUPFAM" id="SSF55920">
    <property type="entry name" value="Creatinase/aminopeptidase"/>
    <property type="match status" value="1"/>
</dbReference>
<dbReference type="InterPro" id="IPR000994">
    <property type="entry name" value="Pept_M24"/>
</dbReference>
<keyword evidence="2" id="KW-0479">Metal-binding</keyword>
<keyword evidence="3 7" id="KW-0378">Hydrolase</keyword>
<dbReference type="EC" id="3.4.11.-" evidence="7"/>
<dbReference type="Proteomes" id="UP001268683">
    <property type="component" value="Chromosome"/>
</dbReference>
<sequence length="592" mass="65086">MSVATNLEALRGELKAQGLSAFLIPITDEHMSEYVGDYAQRITWATGFAGSAGNAAIGLDAAAVFIDGRYTIQVKQEVDGTLFGRHHFQEYPMLKWLQDHVTSGEKVGYDPELATIEFVESLQLALDKVGAVAVAVDQNPVDIVWESQPAEPLSPVVMHDAKYAGKTAAEKRTDIAAELEKKGADSAVITMLDSVAWAFNIRGKDVLNTPVVHAFALMHKDETADLFVEQSKVSDDVRTALGNAVRIRPREEFYSALQDLGRQNSTVLVDATTNNSKVFKSLEKAGATLVKGQDPCILPKAVKNPVEQQGTRDAHIRDGAAISKMLHWLSIEAPKGEIDELDCVDKLWSFRKELSMINDRSFDTISGAGPNGALCHYRVSEETNRKLDQNSLYLFDSGGQFNDGTTDITRTIAVGTPTAEMIENYTRVLKGHIQLTLMKFPQGTSGAALDTIARKPLWDVGLDYDHGTGHGVGSYLAVHEGPQRIAKGNNEIPLQAGMILSNEPGYYKAEEYGIRIENLVLVKELEGTYERPMLGFENLTWAPLDPTLIDRALLTEEEKQWVNDYHATVLEMISPQIDGEAADWLKKVCAPI</sequence>
<dbReference type="GO" id="GO:0070006">
    <property type="term" value="F:metalloaminopeptidase activity"/>
    <property type="evidence" value="ECO:0007669"/>
    <property type="project" value="InterPro"/>
</dbReference>
<name>A0AA52EIS4_9PROT</name>
<keyword evidence="8" id="KW-1185">Reference proteome</keyword>
<dbReference type="FunFam" id="3.90.230.10:FF:000009">
    <property type="entry name" value="xaa-Pro aminopeptidase 2"/>
    <property type="match status" value="1"/>
</dbReference>
<protein>
    <submittedName>
        <fullName evidence="7">Aminopeptidase P family protein</fullName>
        <ecNumber evidence="7">3.4.11.-</ecNumber>
    </submittedName>
</protein>
<dbReference type="GO" id="GO:0005737">
    <property type="term" value="C:cytoplasm"/>
    <property type="evidence" value="ECO:0007669"/>
    <property type="project" value="UniProtKB-ARBA"/>
</dbReference>
<evidence type="ECO:0000256" key="1">
    <source>
        <dbReference type="ARBA" id="ARBA00008766"/>
    </source>
</evidence>
<evidence type="ECO:0000259" key="5">
    <source>
        <dbReference type="Pfam" id="PF01321"/>
    </source>
</evidence>
<dbReference type="CDD" id="cd01085">
    <property type="entry name" value="APP"/>
    <property type="match status" value="1"/>
</dbReference>
<gene>
    <name evidence="7" type="ORF">QGN29_01605</name>
</gene>
<dbReference type="Pfam" id="PF16189">
    <property type="entry name" value="Creatinase_N_2"/>
    <property type="match status" value="1"/>
</dbReference>
<feature type="domain" description="Peptidase M24 C-terminal" evidence="6">
    <location>
        <begin position="532"/>
        <end position="592"/>
    </location>
</feature>
<proteinExistence type="inferred from homology"/>
<dbReference type="InterPro" id="IPR029149">
    <property type="entry name" value="Creatin/AminoP/Spt16_N"/>
</dbReference>
<reference evidence="7" key="1">
    <citation type="submission" date="2023-04" db="EMBL/GenBank/DDBJ databases">
        <title>Complete genome sequence of Temperatibacter marinus.</title>
        <authorList>
            <person name="Rong J.-C."/>
            <person name="Yi M.-L."/>
            <person name="Zhao Q."/>
        </authorList>
    </citation>
    <scope>NUCLEOTIDE SEQUENCE</scope>
    <source>
        <strain evidence="7">NBRC 110045</strain>
    </source>
</reference>
<dbReference type="SUPFAM" id="SSF53092">
    <property type="entry name" value="Creatinase/prolidase N-terminal domain"/>
    <property type="match status" value="1"/>
</dbReference>
<dbReference type="InterPro" id="IPR050422">
    <property type="entry name" value="X-Pro_aminopeptidase_P"/>
</dbReference>
<dbReference type="KEGG" id="tmk:QGN29_01605"/>
<dbReference type="Pfam" id="PF00557">
    <property type="entry name" value="Peptidase_M24"/>
    <property type="match status" value="1"/>
</dbReference>
<dbReference type="GO" id="GO:0046872">
    <property type="term" value="F:metal ion binding"/>
    <property type="evidence" value="ECO:0007669"/>
    <property type="project" value="UniProtKB-KW"/>
</dbReference>
<dbReference type="Pfam" id="PF16188">
    <property type="entry name" value="Peptidase_M24_C"/>
    <property type="match status" value="1"/>
</dbReference>
<dbReference type="InterPro" id="IPR036005">
    <property type="entry name" value="Creatinase/aminopeptidase-like"/>
</dbReference>
<dbReference type="Gene3D" id="3.40.350.10">
    <property type="entry name" value="Creatinase/prolidase N-terminal domain"/>
    <property type="match status" value="2"/>
</dbReference>
<evidence type="ECO:0000313" key="8">
    <source>
        <dbReference type="Proteomes" id="UP001268683"/>
    </source>
</evidence>
<dbReference type="Gene3D" id="3.90.230.10">
    <property type="entry name" value="Creatinase/methionine aminopeptidase superfamily"/>
    <property type="match status" value="1"/>
</dbReference>
<dbReference type="Pfam" id="PF01321">
    <property type="entry name" value="Creatinase_N"/>
    <property type="match status" value="1"/>
</dbReference>
<evidence type="ECO:0000313" key="7">
    <source>
        <dbReference type="EMBL" id="WND03059.1"/>
    </source>
</evidence>
<dbReference type="PANTHER" id="PTHR43763:SF6">
    <property type="entry name" value="XAA-PRO AMINOPEPTIDASE 1"/>
    <property type="match status" value="1"/>
</dbReference>
<dbReference type="RefSeq" id="WP_310798908.1">
    <property type="nucleotide sequence ID" value="NZ_CP123872.1"/>
</dbReference>
<feature type="domain" description="Peptidase M24" evidence="4">
    <location>
        <begin position="311"/>
        <end position="524"/>
    </location>
</feature>
<keyword evidence="7" id="KW-0645">Protease</keyword>
<evidence type="ECO:0000259" key="6">
    <source>
        <dbReference type="Pfam" id="PF16188"/>
    </source>
</evidence>